<accession>A0A927CIQ3</accession>
<gene>
    <name evidence="3" type="ORF">IDH45_32105</name>
</gene>
<dbReference type="RefSeq" id="WP_190932237.1">
    <property type="nucleotide sequence ID" value="NZ_JACXJA010000064.1"/>
</dbReference>
<sequence length="194" mass="21341">MEPHIETAANDPMSSQPSDRSVEEQQKPRKSRLTMKVLLEHIEELQKENAQLAKRLHVLEGKMIYPLWREEAAAAVEIPAAEGRGGDRELEIPLLLSQLMPDSGGAQEATDAFAKDASAEAALPALSDLVQAVTSQQAAAPAWSTLPVPVNDRFSGGKLAAGGLQPVLTPRSVRHPVRRRSFWLFFPFFRNRSV</sequence>
<evidence type="ECO:0000256" key="2">
    <source>
        <dbReference type="SAM" id="MobiDB-lite"/>
    </source>
</evidence>
<name>A0A927CIQ3_9BACL</name>
<evidence type="ECO:0000313" key="3">
    <source>
        <dbReference type="EMBL" id="MBD2866621.1"/>
    </source>
</evidence>
<evidence type="ECO:0000256" key="1">
    <source>
        <dbReference type="SAM" id="Coils"/>
    </source>
</evidence>
<dbReference type="AlphaFoldDB" id="A0A927CIQ3"/>
<protein>
    <submittedName>
        <fullName evidence="3">Uncharacterized protein</fullName>
    </submittedName>
</protein>
<dbReference type="EMBL" id="JACXJA010000064">
    <property type="protein sequence ID" value="MBD2866621.1"/>
    <property type="molecule type" value="Genomic_DNA"/>
</dbReference>
<feature type="coiled-coil region" evidence="1">
    <location>
        <begin position="35"/>
        <end position="62"/>
    </location>
</feature>
<organism evidence="3 4">
    <name type="scientific">Paenibacillus oceani</name>
    <dbReference type="NCBI Taxonomy" id="2772510"/>
    <lineage>
        <taxon>Bacteria</taxon>
        <taxon>Bacillati</taxon>
        <taxon>Bacillota</taxon>
        <taxon>Bacilli</taxon>
        <taxon>Bacillales</taxon>
        <taxon>Paenibacillaceae</taxon>
        <taxon>Paenibacillus</taxon>
    </lineage>
</organism>
<keyword evidence="1" id="KW-0175">Coiled coil</keyword>
<evidence type="ECO:0000313" key="4">
    <source>
        <dbReference type="Proteomes" id="UP000639396"/>
    </source>
</evidence>
<proteinExistence type="predicted"/>
<dbReference type="Proteomes" id="UP000639396">
    <property type="component" value="Unassembled WGS sequence"/>
</dbReference>
<feature type="region of interest" description="Disordered" evidence="2">
    <location>
        <begin position="1"/>
        <end position="32"/>
    </location>
</feature>
<reference evidence="3" key="1">
    <citation type="submission" date="2020-09" db="EMBL/GenBank/DDBJ databases">
        <title>A novel bacterium of genus Paenibacillus, isolated from South China Sea.</title>
        <authorList>
            <person name="Huang H."/>
            <person name="Mo K."/>
            <person name="Hu Y."/>
        </authorList>
    </citation>
    <scope>NUCLEOTIDE SEQUENCE</scope>
    <source>
        <strain evidence="3">IB182363</strain>
    </source>
</reference>
<keyword evidence="4" id="KW-1185">Reference proteome</keyword>
<comment type="caution">
    <text evidence="3">The sequence shown here is derived from an EMBL/GenBank/DDBJ whole genome shotgun (WGS) entry which is preliminary data.</text>
</comment>